<dbReference type="Proteomes" id="UP001500151">
    <property type="component" value="Unassembled WGS sequence"/>
</dbReference>
<protein>
    <submittedName>
        <fullName evidence="2">Uncharacterized protein</fullName>
    </submittedName>
</protein>
<evidence type="ECO:0000313" key="2">
    <source>
        <dbReference type="EMBL" id="GAA2637395.1"/>
    </source>
</evidence>
<proteinExistence type="predicted"/>
<feature type="region of interest" description="Disordered" evidence="1">
    <location>
        <begin position="1"/>
        <end position="21"/>
    </location>
</feature>
<feature type="compositionally biased region" description="Polar residues" evidence="1">
    <location>
        <begin position="1"/>
        <end position="14"/>
    </location>
</feature>
<keyword evidence="3" id="KW-1185">Reference proteome</keyword>
<organism evidence="2 3">
    <name type="scientific">Streptomyces vastus</name>
    <dbReference type="NCBI Taxonomy" id="285451"/>
    <lineage>
        <taxon>Bacteria</taxon>
        <taxon>Bacillati</taxon>
        <taxon>Actinomycetota</taxon>
        <taxon>Actinomycetes</taxon>
        <taxon>Kitasatosporales</taxon>
        <taxon>Streptomycetaceae</taxon>
        <taxon>Streptomyces</taxon>
    </lineage>
</organism>
<dbReference type="EMBL" id="BAAASJ010000033">
    <property type="protein sequence ID" value="GAA2637395.1"/>
    <property type="molecule type" value="Genomic_DNA"/>
</dbReference>
<comment type="caution">
    <text evidence="2">The sequence shown here is derived from an EMBL/GenBank/DDBJ whole genome shotgun (WGS) entry which is preliminary data.</text>
</comment>
<accession>A0ABN3QX84</accession>
<reference evidence="2 3" key="1">
    <citation type="journal article" date="2019" name="Int. J. Syst. Evol. Microbiol.">
        <title>The Global Catalogue of Microorganisms (GCM) 10K type strain sequencing project: providing services to taxonomists for standard genome sequencing and annotation.</title>
        <authorList>
            <consortium name="The Broad Institute Genomics Platform"/>
            <consortium name="The Broad Institute Genome Sequencing Center for Infectious Disease"/>
            <person name="Wu L."/>
            <person name="Ma J."/>
        </authorList>
    </citation>
    <scope>NUCLEOTIDE SEQUENCE [LARGE SCALE GENOMIC DNA]</scope>
    <source>
        <strain evidence="2 3">JCM 4524</strain>
    </source>
</reference>
<evidence type="ECO:0000256" key="1">
    <source>
        <dbReference type="SAM" id="MobiDB-lite"/>
    </source>
</evidence>
<gene>
    <name evidence="2" type="ORF">GCM10010307_34930</name>
</gene>
<sequence>MIKTQHIQSTTGRSAKSGRMGLGPVVGEAFGEPEVTLDVYTLTSQSLDAHIRVQAERIRTKEIAPRRIAVRMLLPVEKLELPYPRAKDDPSDTRPRERLRSIARRSTASLRDVLETLRVENLVPDVSLEIRRTPLAPAFRLYLLNGTGPLFGPYEVTERPVSLEQDEEIDAIDVVGVGANIAHYVKDDDPDSPGTFCVNSMQDWFDSVWSLIAE</sequence>
<evidence type="ECO:0000313" key="3">
    <source>
        <dbReference type="Proteomes" id="UP001500151"/>
    </source>
</evidence>
<name>A0ABN3QX84_9ACTN</name>
<dbReference type="RefSeq" id="WP_344391063.1">
    <property type="nucleotide sequence ID" value="NZ_BAAASJ010000033.1"/>
</dbReference>